<accession>A0A455UEM9</accession>
<keyword evidence="3 7" id="KW-0812">Transmembrane</keyword>
<keyword evidence="4 7" id="KW-1133">Transmembrane helix</keyword>
<dbReference type="Pfam" id="PF00999">
    <property type="entry name" value="Na_H_Exchanger"/>
    <property type="match status" value="1"/>
</dbReference>
<dbReference type="Proteomes" id="UP000320231">
    <property type="component" value="Chromosome"/>
</dbReference>
<dbReference type="InterPro" id="IPR004712">
    <property type="entry name" value="Na+/H+_antiporter_fungi"/>
</dbReference>
<feature type="transmembrane region" description="Helical" evidence="7">
    <location>
        <begin position="20"/>
        <end position="44"/>
    </location>
</feature>
<dbReference type="InterPro" id="IPR006153">
    <property type="entry name" value="Cation/H_exchanger_TM"/>
</dbReference>
<proteinExistence type="predicted"/>
<evidence type="ECO:0000313" key="10">
    <source>
        <dbReference type="Proteomes" id="UP000320231"/>
    </source>
</evidence>
<feature type="domain" description="Cation/H+ exchanger transmembrane" evidence="8">
    <location>
        <begin position="16"/>
        <end position="96"/>
    </location>
</feature>
<keyword evidence="2" id="KW-0050">Antiport</keyword>
<dbReference type="PANTHER" id="PTHR31382:SF1">
    <property type="entry name" value="SODIUM ION_PROTON EXCHANGER (EUROFUNG)"/>
    <property type="match status" value="1"/>
</dbReference>
<gene>
    <name evidence="9" type="ORF">HSBAA_50890</name>
</gene>
<dbReference type="KEGG" id="hsr:HSBAA_50890"/>
<keyword evidence="6 7" id="KW-0472">Membrane</keyword>
<sequence length="125" mass="13191">MIAVFWLTLPAEQSMTMPMLGVIFGDILGALVLGAVIGYSVGFAMRKAEEKKTIDQPSMLMITTALALTTLAAVKLIGSDGILAVFVAGLMFDQQVNASERQGGRKGVVEGVDRFLLHPSSSCSA</sequence>
<evidence type="ECO:0000256" key="5">
    <source>
        <dbReference type="ARBA" id="ARBA00023065"/>
    </source>
</evidence>
<dbReference type="GO" id="GO:0042391">
    <property type="term" value="P:regulation of membrane potential"/>
    <property type="evidence" value="ECO:0007669"/>
    <property type="project" value="InterPro"/>
</dbReference>
<dbReference type="AlphaFoldDB" id="A0A455UEM9"/>
<evidence type="ECO:0000256" key="6">
    <source>
        <dbReference type="ARBA" id="ARBA00023136"/>
    </source>
</evidence>
<evidence type="ECO:0000313" key="9">
    <source>
        <dbReference type="EMBL" id="BBI63783.1"/>
    </source>
</evidence>
<dbReference type="GO" id="GO:0120029">
    <property type="term" value="P:proton export across plasma membrane"/>
    <property type="evidence" value="ECO:0007669"/>
    <property type="project" value="InterPro"/>
</dbReference>
<organism evidence="9 10">
    <name type="scientific">Vreelandella sulfidaeris</name>
    <dbReference type="NCBI Taxonomy" id="115553"/>
    <lineage>
        <taxon>Bacteria</taxon>
        <taxon>Pseudomonadati</taxon>
        <taxon>Pseudomonadota</taxon>
        <taxon>Gammaproteobacteria</taxon>
        <taxon>Oceanospirillales</taxon>
        <taxon>Halomonadaceae</taxon>
        <taxon>Vreelandella</taxon>
    </lineage>
</organism>
<evidence type="ECO:0000259" key="8">
    <source>
        <dbReference type="Pfam" id="PF00999"/>
    </source>
</evidence>
<reference evidence="9 10" key="1">
    <citation type="journal article" date="2019" name="Microbiol. Resour. Announc.">
        <title>Complete Genome Sequence of Halomonas sulfidaeris Strain Esulfide1 Isolated from a Metal Sulfide Rock at a Depth of 2,200 Meters, Obtained Using Nanopore Sequencing.</title>
        <authorList>
            <person name="Saito M."/>
            <person name="Nishigata A."/>
            <person name="Galipon J."/>
            <person name="Arakawa K."/>
        </authorList>
    </citation>
    <scope>NUCLEOTIDE SEQUENCE [LARGE SCALE GENOMIC DNA]</scope>
    <source>
        <strain evidence="9 10">ATCC BAA-803</strain>
    </source>
</reference>
<keyword evidence="5" id="KW-0406">Ion transport</keyword>
<dbReference type="PANTHER" id="PTHR31382">
    <property type="entry name" value="NA(+)/H(+) ANTIPORTER"/>
    <property type="match status" value="1"/>
</dbReference>
<dbReference type="GO" id="GO:0005886">
    <property type="term" value="C:plasma membrane"/>
    <property type="evidence" value="ECO:0007669"/>
    <property type="project" value="InterPro"/>
</dbReference>
<dbReference type="EMBL" id="AP019514">
    <property type="protein sequence ID" value="BBI63783.1"/>
    <property type="molecule type" value="Genomic_DNA"/>
</dbReference>
<keyword evidence="2" id="KW-0813">Transport</keyword>
<evidence type="ECO:0000256" key="1">
    <source>
        <dbReference type="ARBA" id="ARBA00004141"/>
    </source>
</evidence>
<dbReference type="GO" id="GO:0015385">
    <property type="term" value="F:sodium:proton antiporter activity"/>
    <property type="evidence" value="ECO:0007669"/>
    <property type="project" value="InterPro"/>
</dbReference>
<name>A0A455UEM9_9GAMM</name>
<evidence type="ECO:0000256" key="7">
    <source>
        <dbReference type="SAM" id="Phobius"/>
    </source>
</evidence>
<evidence type="ECO:0000256" key="3">
    <source>
        <dbReference type="ARBA" id="ARBA00022692"/>
    </source>
</evidence>
<feature type="transmembrane region" description="Helical" evidence="7">
    <location>
        <begin position="65"/>
        <end position="92"/>
    </location>
</feature>
<protein>
    <recommendedName>
        <fullName evidence="8">Cation/H+ exchanger transmembrane domain-containing protein</fullName>
    </recommendedName>
</protein>
<dbReference type="GO" id="GO:0036376">
    <property type="term" value="P:sodium ion export across plasma membrane"/>
    <property type="evidence" value="ECO:0007669"/>
    <property type="project" value="InterPro"/>
</dbReference>
<evidence type="ECO:0000256" key="4">
    <source>
        <dbReference type="ARBA" id="ARBA00022989"/>
    </source>
</evidence>
<comment type="subcellular location">
    <subcellularLocation>
        <location evidence="1">Membrane</location>
        <topology evidence="1">Multi-pass membrane protein</topology>
    </subcellularLocation>
</comment>
<evidence type="ECO:0000256" key="2">
    <source>
        <dbReference type="ARBA" id="ARBA00022449"/>
    </source>
</evidence>